<dbReference type="Gene3D" id="3.30.1150.10">
    <property type="match status" value="1"/>
</dbReference>
<sequence>METYILKAVACSSILIAIYYLFLSKEKSFQFNRFYLLFALLFSYLIPIISLKLPAKEELKSAIVFQNAPTESIILSGKPPEAEINWAMIILSIYGIVVLFLLAKSIFSVLKIFKLKGEKRVYNDLKIKVLDNQMPPFSFFGRLYLGKNYFKNEKIDERIFLHEKNHIEQKHSLDLILIEFLRIFSWFNPALYVYKKAIITNHEFLADEDVISQNFEIKSYQELILNEISSSQNLQFTNQFNFSNTKKRFIMMTKTKSKFTQVKKLLTLPVLALLAFLFVQKTYAKTNSTEKMIENLPKKLPSIKSYDTQEVFQKEFEAPKSDTIKKPTKKVESQNPPPPPPKEVSVKKNNTEYVMPPPPPTSALTEVDELPEFPGGINAFRSQLSKTFNVAILTGKEGMIKSEIYFVVEKDGTISDVSAAGSNEMFNNEAIRATKSSNEDQTWKPAVKDGKPVRYRFRLPLTMSF</sequence>
<proteinExistence type="predicted"/>
<feature type="transmembrane region" description="Helical" evidence="2">
    <location>
        <begin position="86"/>
        <end position="110"/>
    </location>
</feature>
<dbReference type="EMBL" id="JABSNO010000001">
    <property type="protein sequence ID" value="NRS91142.1"/>
    <property type="molecule type" value="Genomic_DNA"/>
</dbReference>
<evidence type="ECO:0000259" key="4">
    <source>
        <dbReference type="Pfam" id="PF05569"/>
    </source>
</evidence>
<dbReference type="InterPro" id="IPR037682">
    <property type="entry name" value="TonB_C"/>
</dbReference>
<evidence type="ECO:0000313" key="5">
    <source>
        <dbReference type="EMBL" id="NRS91142.1"/>
    </source>
</evidence>
<feature type="compositionally biased region" description="Basic and acidic residues" evidence="1">
    <location>
        <begin position="317"/>
        <end position="332"/>
    </location>
</feature>
<dbReference type="InterPro" id="IPR008756">
    <property type="entry name" value="Peptidase_M56"/>
</dbReference>
<dbReference type="PANTHER" id="PTHR33446:SF2">
    <property type="entry name" value="PROTEIN TONB"/>
    <property type="match status" value="1"/>
</dbReference>
<dbReference type="AlphaFoldDB" id="A0A8J8K7P0"/>
<feature type="transmembrane region" description="Helical" evidence="2">
    <location>
        <begin position="265"/>
        <end position="283"/>
    </location>
</feature>
<feature type="transmembrane region" description="Helical" evidence="2">
    <location>
        <begin position="6"/>
        <end position="22"/>
    </location>
</feature>
<feature type="domain" description="TonB C-terminal" evidence="3">
    <location>
        <begin position="392"/>
        <end position="460"/>
    </location>
</feature>
<evidence type="ECO:0000256" key="1">
    <source>
        <dbReference type="SAM" id="MobiDB-lite"/>
    </source>
</evidence>
<keyword evidence="2" id="KW-1133">Transmembrane helix</keyword>
<keyword evidence="6" id="KW-1185">Reference proteome</keyword>
<name>A0A8J8K7P0_9FLAO</name>
<protein>
    <submittedName>
        <fullName evidence="5">Beta-lactamase regulating signal transducer with metallopeptidase domain</fullName>
    </submittedName>
</protein>
<dbReference type="Pfam" id="PF03544">
    <property type="entry name" value="TonB_C"/>
    <property type="match status" value="1"/>
</dbReference>
<dbReference type="SUPFAM" id="SSF74653">
    <property type="entry name" value="TolA/TonB C-terminal domain"/>
    <property type="match status" value="1"/>
</dbReference>
<reference evidence="5" key="1">
    <citation type="submission" date="2020-05" db="EMBL/GenBank/DDBJ databases">
        <title>Genomic Encyclopedia of Type Strains, Phase IV (KMG-V): Genome sequencing to study the core and pangenomes of soil and plant-associated prokaryotes.</title>
        <authorList>
            <person name="Whitman W."/>
        </authorList>
    </citation>
    <scope>NUCLEOTIDE SEQUENCE</scope>
    <source>
        <strain evidence="5">16F</strain>
    </source>
</reference>
<evidence type="ECO:0000256" key="2">
    <source>
        <dbReference type="SAM" id="Phobius"/>
    </source>
</evidence>
<feature type="domain" description="Peptidase M56" evidence="4">
    <location>
        <begin position="157"/>
        <end position="251"/>
    </location>
</feature>
<dbReference type="RefSeq" id="WP_173777771.1">
    <property type="nucleotide sequence ID" value="NZ_JABSNO010000001.1"/>
</dbReference>
<dbReference type="PANTHER" id="PTHR33446">
    <property type="entry name" value="PROTEIN TONB-RELATED"/>
    <property type="match status" value="1"/>
</dbReference>
<evidence type="ECO:0000313" key="6">
    <source>
        <dbReference type="Proteomes" id="UP000610746"/>
    </source>
</evidence>
<dbReference type="Pfam" id="PF05569">
    <property type="entry name" value="Peptidase_M56"/>
    <property type="match status" value="1"/>
</dbReference>
<dbReference type="GO" id="GO:0031992">
    <property type="term" value="F:energy transducer activity"/>
    <property type="evidence" value="ECO:0007669"/>
    <property type="project" value="TreeGrafter"/>
</dbReference>
<dbReference type="InterPro" id="IPR051045">
    <property type="entry name" value="TonB-dependent_transducer"/>
</dbReference>
<gene>
    <name evidence="5" type="ORF">HNQ03_000207</name>
</gene>
<organism evidence="5 6">
    <name type="scientific">Frigoriflavimonas asaccharolytica</name>
    <dbReference type="NCBI Taxonomy" id="2735899"/>
    <lineage>
        <taxon>Bacteria</taxon>
        <taxon>Pseudomonadati</taxon>
        <taxon>Bacteroidota</taxon>
        <taxon>Flavobacteriia</taxon>
        <taxon>Flavobacteriales</taxon>
        <taxon>Weeksellaceae</taxon>
        <taxon>Frigoriflavimonas</taxon>
    </lineage>
</organism>
<keyword evidence="2" id="KW-0472">Membrane</keyword>
<feature type="transmembrane region" description="Helical" evidence="2">
    <location>
        <begin position="34"/>
        <end position="51"/>
    </location>
</feature>
<feature type="region of interest" description="Disordered" evidence="1">
    <location>
        <begin position="317"/>
        <end position="346"/>
    </location>
</feature>
<dbReference type="GO" id="GO:0098797">
    <property type="term" value="C:plasma membrane protein complex"/>
    <property type="evidence" value="ECO:0007669"/>
    <property type="project" value="TreeGrafter"/>
</dbReference>
<dbReference type="CDD" id="cd07341">
    <property type="entry name" value="M56_BlaR1_MecR1_like"/>
    <property type="match status" value="1"/>
</dbReference>
<evidence type="ECO:0000259" key="3">
    <source>
        <dbReference type="Pfam" id="PF03544"/>
    </source>
</evidence>
<accession>A0A8J8K7P0</accession>
<keyword evidence="2" id="KW-0812">Transmembrane</keyword>
<dbReference type="Proteomes" id="UP000610746">
    <property type="component" value="Unassembled WGS sequence"/>
</dbReference>
<dbReference type="GO" id="GO:0055085">
    <property type="term" value="P:transmembrane transport"/>
    <property type="evidence" value="ECO:0007669"/>
    <property type="project" value="InterPro"/>
</dbReference>
<comment type="caution">
    <text evidence="5">The sequence shown here is derived from an EMBL/GenBank/DDBJ whole genome shotgun (WGS) entry which is preliminary data.</text>
</comment>